<sequence length="148" mass="16827">MFAYPLVQHINSFRSVDCAAGLLQKFYDQRFTCTRTKAEAIVTSVIAPYAMELLKEDMTTATLISVAADTSHHKAVKLIPIVIRYFNLRGVKDKILDFMSDVEHATHLGSSRTRWLSLKPAVERVLKLNPALQSYFSLRKSSYNLLNF</sequence>
<dbReference type="PANTHER" id="PTHR37162:SF10">
    <property type="entry name" value="DUF4371 DOMAIN-CONTAINING PROTEIN"/>
    <property type="match status" value="1"/>
</dbReference>
<dbReference type="Proteomes" id="UP001460270">
    <property type="component" value="Unassembled WGS sequence"/>
</dbReference>
<reference evidence="2" key="1">
    <citation type="submission" date="2024-04" db="EMBL/GenBank/DDBJ databases">
        <title>Salinicola lusitanus LLJ914,a marine bacterium isolated from the Okinawa Trough.</title>
        <authorList>
            <person name="Li J."/>
        </authorList>
    </citation>
    <scope>NUCLEOTIDE SEQUENCE [LARGE SCALE GENOMIC DNA]</scope>
</reference>
<evidence type="ECO:0000313" key="1">
    <source>
        <dbReference type="EMBL" id="KAK7901223.1"/>
    </source>
</evidence>
<dbReference type="AlphaFoldDB" id="A0AAW0NKB2"/>
<accession>A0AAW0NKB2</accession>
<evidence type="ECO:0000313" key="2">
    <source>
        <dbReference type="Proteomes" id="UP001460270"/>
    </source>
</evidence>
<dbReference type="PANTHER" id="PTHR37162">
    <property type="entry name" value="HAT FAMILY DIMERISATION DOMAINCONTAINING PROTEIN-RELATED"/>
    <property type="match status" value="1"/>
</dbReference>
<proteinExistence type="predicted"/>
<organism evidence="1 2">
    <name type="scientific">Mugilogobius chulae</name>
    <name type="common">yellowstripe goby</name>
    <dbReference type="NCBI Taxonomy" id="88201"/>
    <lineage>
        <taxon>Eukaryota</taxon>
        <taxon>Metazoa</taxon>
        <taxon>Chordata</taxon>
        <taxon>Craniata</taxon>
        <taxon>Vertebrata</taxon>
        <taxon>Euteleostomi</taxon>
        <taxon>Actinopterygii</taxon>
        <taxon>Neopterygii</taxon>
        <taxon>Teleostei</taxon>
        <taxon>Neoteleostei</taxon>
        <taxon>Acanthomorphata</taxon>
        <taxon>Gobiaria</taxon>
        <taxon>Gobiiformes</taxon>
        <taxon>Gobioidei</taxon>
        <taxon>Gobiidae</taxon>
        <taxon>Gobionellinae</taxon>
        <taxon>Mugilogobius</taxon>
    </lineage>
</organism>
<gene>
    <name evidence="1" type="ORF">WMY93_017992</name>
</gene>
<dbReference type="EMBL" id="JBBPFD010000013">
    <property type="protein sequence ID" value="KAK7901223.1"/>
    <property type="molecule type" value="Genomic_DNA"/>
</dbReference>
<protein>
    <submittedName>
        <fullName evidence="1">Uncharacterized protein</fullName>
    </submittedName>
</protein>
<keyword evidence="2" id="KW-1185">Reference proteome</keyword>
<comment type="caution">
    <text evidence="1">The sequence shown here is derived from an EMBL/GenBank/DDBJ whole genome shotgun (WGS) entry which is preliminary data.</text>
</comment>
<name>A0AAW0NKB2_9GOBI</name>